<evidence type="ECO:0000256" key="6">
    <source>
        <dbReference type="ARBA" id="ARBA00022777"/>
    </source>
</evidence>
<dbReference type="SUPFAM" id="SSF55874">
    <property type="entry name" value="ATPase domain of HSP90 chaperone/DNA topoisomerase II/histidine kinase"/>
    <property type="match status" value="1"/>
</dbReference>
<evidence type="ECO:0000256" key="5">
    <source>
        <dbReference type="ARBA" id="ARBA00022679"/>
    </source>
</evidence>
<dbReference type="Gene3D" id="3.40.50.2300">
    <property type="match status" value="2"/>
</dbReference>
<evidence type="ECO:0000313" key="10">
    <source>
        <dbReference type="EMBL" id="RKP54831.1"/>
    </source>
</evidence>
<dbReference type="Proteomes" id="UP000270342">
    <property type="component" value="Unassembled WGS sequence"/>
</dbReference>
<feature type="domain" description="Response regulatory" evidence="9">
    <location>
        <begin position="3"/>
        <end position="118"/>
    </location>
</feature>
<dbReference type="InterPro" id="IPR036890">
    <property type="entry name" value="HATPase_C_sf"/>
</dbReference>
<evidence type="ECO:0000259" key="9">
    <source>
        <dbReference type="PROSITE" id="PS50110"/>
    </source>
</evidence>
<feature type="domain" description="Histidine kinase" evidence="8">
    <location>
        <begin position="168"/>
        <end position="391"/>
    </location>
</feature>
<proteinExistence type="predicted"/>
<organism evidence="10 11">
    <name type="scientific">Pararobbsia silviterrae</name>
    <dbReference type="NCBI Taxonomy" id="1792498"/>
    <lineage>
        <taxon>Bacteria</taxon>
        <taxon>Pseudomonadati</taxon>
        <taxon>Pseudomonadota</taxon>
        <taxon>Betaproteobacteria</taxon>
        <taxon>Burkholderiales</taxon>
        <taxon>Burkholderiaceae</taxon>
        <taxon>Pararobbsia</taxon>
    </lineage>
</organism>
<dbReference type="CDD" id="cd00082">
    <property type="entry name" value="HisKA"/>
    <property type="match status" value="1"/>
</dbReference>
<dbReference type="Gene3D" id="1.10.287.130">
    <property type="match status" value="1"/>
</dbReference>
<dbReference type="CDD" id="cd00156">
    <property type="entry name" value="REC"/>
    <property type="match status" value="1"/>
</dbReference>
<keyword evidence="6" id="KW-0418">Kinase</keyword>
<comment type="catalytic activity">
    <reaction evidence="1">
        <text>ATP + protein L-histidine = ADP + protein N-phospho-L-histidine.</text>
        <dbReference type="EC" id="2.7.13.3"/>
    </reaction>
</comment>
<dbReference type="InterPro" id="IPR003661">
    <property type="entry name" value="HisK_dim/P_dom"/>
</dbReference>
<dbReference type="SMART" id="SM00448">
    <property type="entry name" value="REC"/>
    <property type="match status" value="2"/>
</dbReference>
<feature type="modified residue" description="4-aspartylphosphate" evidence="7">
    <location>
        <position position="461"/>
    </location>
</feature>
<evidence type="ECO:0000256" key="4">
    <source>
        <dbReference type="ARBA" id="ARBA00022553"/>
    </source>
</evidence>
<dbReference type="FunFam" id="3.30.565.10:FF:000006">
    <property type="entry name" value="Sensor histidine kinase WalK"/>
    <property type="match status" value="1"/>
</dbReference>
<dbReference type="PANTHER" id="PTHR43547">
    <property type="entry name" value="TWO-COMPONENT HISTIDINE KINASE"/>
    <property type="match status" value="1"/>
</dbReference>
<evidence type="ECO:0000313" key="11">
    <source>
        <dbReference type="Proteomes" id="UP000270342"/>
    </source>
</evidence>
<evidence type="ECO:0000259" key="8">
    <source>
        <dbReference type="PROSITE" id="PS50109"/>
    </source>
</evidence>
<dbReference type="AlphaFoldDB" id="A0A494XW51"/>
<keyword evidence="11" id="KW-1185">Reference proteome</keyword>
<comment type="caution">
    <text evidence="10">The sequence shown here is derived from an EMBL/GenBank/DDBJ whole genome shotgun (WGS) entry which is preliminary data.</text>
</comment>
<evidence type="ECO:0000256" key="1">
    <source>
        <dbReference type="ARBA" id="ARBA00000085"/>
    </source>
</evidence>
<dbReference type="InterPro" id="IPR011006">
    <property type="entry name" value="CheY-like_superfamily"/>
</dbReference>
<name>A0A494XW51_9BURK</name>
<accession>A0A494XW51</accession>
<reference evidence="10 11" key="1">
    <citation type="submission" date="2018-10" db="EMBL/GenBank/DDBJ databases">
        <title>Robbsia sp. DHC34, isolated from soil.</title>
        <authorList>
            <person name="Gao Z.-H."/>
            <person name="Qiu L.-H."/>
        </authorList>
    </citation>
    <scope>NUCLEOTIDE SEQUENCE [LARGE SCALE GENOMIC DNA]</scope>
    <source>
        <strain evidence="10 11">DHC34</strain>
    </source>
</reference>
<dbReference type="PRINTS" id="PR00344">
    <property type="entry name" value="BCTRLSENSOR"/>
</dbReference>
<dbReference type="InterPro" id="IPR001789">
    <property type="entry name" value="Sig_transdc_resp-reg_receiver"/>
</dbReference>
<keyword evidence="5" id="KW-0808">Transferase</keyword>
<dbReference type="PROSITE" id="PS50110">
    <property type="entry name" value="RESPONSE_REGULATORY"/>
    <property type="match status" value="2"/>
</dbReference>
<dbReference type="OrthoDB" id="9810730at2"/>
<evidence type="ECO:0000256" key="2">
    <source>
        <dbReference type="ARBA" id="ARBA00004429"/>
    </source>
</evidence>
<dbReference type="InterPro" id="IPR004358">
    <property type="entry name" value="Sig_transdc_His_kin-like_C"/>
</dbReference>
<feature type="domain" description="Response regulatory" evidence="9">
    <location>
        <begin position="412"/>
        <end position="525"/>
    </location>
</feature>
<dbReference type="PANTHER" id="PTHR43547:SF2">
    <property type="entry name" value="HYBRID SIGNAL TRANSDUCTION HISTIDINE KINASE C"/>
    <property type="match status" value="1"/>
</dbReference>
<comment type="subcellular location">
    <subcellularLocation>
        <location evidence="2">Cell inner membrane</location>
        <topology evidence="2">Multi-pass membrane protein</topology>
    </subcellularLocation>
</comment>
<dbReference type="PROSITE" id="PS50109">
    <property type="entry name" value="HIS_KIN"/>
    <property type="match status" value="1"/>
</dbReference>
<dbReference type="EMBL" id="RBZU01000005">
    <property type="protein sequence ID" value="RKP54831.1"/>
    <property type="molecule type" value="Genomic_DNA"/>
</dbReference>
<feature type="modified residue" description="4-aspartylphosphate" evidence="7">
    <location>
        <position position="52"/>
    </location>
</feature>
<dbReference type="CDD" id="cd16922">
    <property type="entry name" value="HATPase_EvgS-ArcB-TorS-like"/>
    <property type="match status" value="1"/>
</dbReference>
<dbReference type="GO" id="GO:0000155">
    <property type="term" value="F:phosphorelay sensor kinase activity"/>
    <property type="evidence" value="ECO:0007669"/>
    <property type="project" value="InterPro"/>
</dbReference>
<evidence type="ECO:0000256" key="3">
    <source>
        <dbReference type="ARBA" id="ARBA00012438"/>
    </source>
</evidence>
<dbReference type="Pfam" id="PF00072">
    <property type="entry name" value="Response_reg"/>
    <property type="match status" value="2"/>
</dbReference>
<dbReference type="EC" id="2.7.13.3" evidence="3"/>
<sequence>MAHVLMLDDDAGLLELARRILARAGHRVSAVADSDSAYAIVRDDRPDLLLIDYQLGGPETGLEFFRRVVDHLRPMPAILLTGFTDESRVIEALRAGVADVVPKTGAFLDYLPEAVARVLDQTRLREALAQAELLRAREDERERLLASEQVARHAAEEANRAKDRFLAMLSHELRTPLSPVLATATMLERIEGLPEHVRADVRLIKRNIELEARLIDDLLDLTRVANGKLLLALESVDVHETIGDVLALFRDEIDRKCLTVTTDFAARRHWVTADRARLQQMLWNLLRNAAKFTPEAGAVTLRTREAAPSARGEAIEIEVEDTGIGIEPERLPKLFNAFEQGSDAISRTFGGLGLGLAITRALADAHGGRVVAFSEGTGRGARFTLRLPLAPEPLTMHHTDDDPAQASTRTLQILLIEDHEDTAEVMTRLLESYGHDVETFGRLDDARAACERRTFDLVISDLGLPDGSGIDFIRAYRSRSDAPAAALTGYGMDDDIQRCLDAGFSAHLTKPVSIQQLEQLLADAALSAAARG</sequence>
<dbReference type="SUPFAM" id="SSF52172">
    <property type="entry name" value="CheY-like"/>
    <property type="match status" value="2"/>
</dbReference>
<dbReference type="SMART" id="SM00388">
    <property type="entry name" value="HisKA"/>
    <property type="match status" value="1"/>
</dbReference>
<evidence type="ECO:0000256" key="7">
    <source>
        <dbReference type="PROSITE-ProRule" id="PRU00169"/>
    </source>
</evidence>
<dbReference type="RefSeq" id="WP_121087522.1">
    <property type="nucleotide sequence ID" value="NZ_RBZU01000005.1"/>
</dbReference>
<dbReference type="InterPro" id="IPR005467">
    <property type="entry name" value="His_kinase_dom"/>
</dbReference>
<gene>
    <name evidence="10" type="ORF">D7S86_14460</name>
</gene>
<dbReference type="InterPro" id="IPR036097">
    <property type="entry name" value="HisK_dim/P_sf"/>
</dbReference>
<dbReference type="SUPFAM" id="SSF47384">
    <property type="entry name" value="Homodimeric domain of signal transducing histidine kinase"/>
    <property type="match status" value="1"/>
</dbReference>
<dbReference type="SMART" id="SM00387">
    <property type="entry name" value="HATPase_c"/>
    <property type="match status" value="1"/>
</dbReference>
<dbReference type="GO" id="GO:0005886">
    <property type="term" value="C:plasma membrane"/>
    <property type="evidence" value="ECO:0007669"/>
    <property type="project" value="UniProtKB-SubCell"/>
</dbReference>
<dbReference type="Gene3D" id="3.30.565.10">
    <property type="entry name" value="Histidine kinase-like ATPase, C-terminal domain"/>
    <property type="match status" value="1"/>
</dbReference>
<dbReference type="InterPro" id="IPR003594">
    <property type="entry name" value="HATPase_dom"/>
</dbReference>
<dbReference type="Pfam" id="PF02518">
    <property type="entry name" value="HATPase_c"/>
    <property type="match status" value="1"/>
</dbReference>
<protein>
    <recommendedName>
        <fullName evidence="3">histidine kinase</fullName>
        <ecNumber evidence="3">2.7.13.3</ecNumber>
    </recommendedName>
</protein>
<dbReference type="Pfam" id="PF00512">
    <property type="entry name" value="HisKA"/>
    <property type="match status" value="1"/>
</dbReference>
<keyword evidence="4 7" id="KW-0597">Phosphoprotein</keyword>